<reference evidence="3 4" key="1">
    <citation type="journal article" date="2015" name="Microbiome">
        <title>Genomic resolution of linkages in carbon, nitrogen, and sulfur cycling among widespread estuary sediment bacteria.</title>
        <authorList>
            <person name="Baker B.J."/>
            <person name="Lazar C.S."/>
            <person name="Teske A.P."/>
            <person name="Dick G.J."/>
        </authorList>
    </citation>
    <scope>NUCLEOTIDE SEQUENCE [LARGE SCALE GENOMIC DNA]</scope>
    <source>
        <strain evidence="3">DG_24</strain>
    </source>
</reference>
<dbReference type="EMBL" id="LIZS01000012">
    <property type="protein sequence ID" value="KPJ53818.1"/>
    <property type="molecule type" value="Genomic_DNA"/>
</dbReference>
<dbReference type="InterPro" id="IPR025965">
    <property type="entry name" value="FlgD/Vpr_Ig-like"/>
</dbReference>
<dbReference type="STRING" id="1703770.AMJ39_03280"/>
<evidence type="ECO:0000313" key="4">
    <source>
        <dbReference type="Proteomes" id="UP000052008"/>
    </source>
</evidence>
<keyword evidence="1" id="KW-0732">Signal</keyword>
<accession>A0A0S7WUK7</accession>
<dbReference type="AlphaFoldDB" id="A0A0S7WUK7"/>
<name>A0A0S7WUK7_UNCT6</name>
<evidence type="ECO:0000256" key="1">
    <source>
        <dbReference type="SAM" id="SignalP"/>
    </source>
</evidence>
<feature type="chain" id="PRO_5006639707" description="FlgD/Vpr Ig-like domain-containing protein" evidence="1">
    <location>
        <begin position="29"/>
        <end position="706"/>
    </location>
</feature>
<proteinExistence type="predicted"/>
<protein>
    <recommendedName>
        <fullName evidence="2">FlgD/Vpr Ig-like domain-containing protein</fullName>
    </recommendedName>
</protein>
<gene>
    <name evidence="3" type="ORF">AMJ39_03280</name>
</gene>
<feature type="signal peptide" evidence="1">
    <location>
        <begin position="1"/>
        <end position="28"/>
    </location>
</feature>
<evidence type="ECO:0000259" key="2">
    <source>
        <dbReference type="Pfam" id="PF13860"/>
    </source>
</evidence>
<dbReference type="Proteomes" id="UP000052008">
    <property type="component" value="Unassembled WGS sequence"/>
</dbReference>
<comment type="caution">
    <text evidence="3">The sequence shown here is derived from an EMBL/GenBank/DDBJ whole genome shotgun (WGS) entry which is preliminary data.</text>
</comment>
<dbReference type="Pfam" id="PF13860">
    <property type="entry name" value="FlgD_ig"/>
    <property type="match status" value="1"/>
</dbReference>
<organism evidence="3 4">
    <name type="scientific">candidate division TA06 bacterium DG_24</name>
    <dbReference type="NCBI Taxonomy" id="1703770"/>
    <lineage>
        <taxon>Bacteria</taxon>
        <taxon>Bacteria division TA06</taxon>
    </lineage>
</organism>
<evidence type="ECO:0000313" key="3">
    <source>
        <dbReference type="EMBL" id="KPJ53818.1"/>
    </source>
</evidence>
<dbReference type="Gene3D" id="2.60.40.4070">
    <property type="match status" value="1"/>
</dbReference>
<sequence length="706" mass="75562">MRMRRLAGMLLCAAAASMMSGMVGPAWAGVERVGLVEVMVCAGSPESGLSETAAADLADLYGERQMALLAYHPSDDGLGTVETDARISAYGDPGLPFCIFDGMVPVAHGWGTVRRAYEGRLDDRLALDQMSPIDVAVDFIIAGPDTTARARVLVVDALGAGTYEVHMAVFEDSVTHETDLYRYVVRDLLDPEALTVSVPGDSQVVEHTISIAPEWELSRVGVVAFVQDVVSMEVLQAGVYIPDVRKAEHNVSLRRGGTSLMVLEEIFPGFWQAVSDTCGYRNVGASPDADSMVILLDQDLPGGWRADPCTGAICLLGDSVLVPFPYPPDTTEVLHLSMFLDSTQVPVNDSLMAEAAGSRIRLTVRSYLDPSRDQTVEYILVTDTMPDIMFINGGDETAEAAFAGALEEGEYRHTVWDLLYQHSPQASELADYDVLIWNGGQSGGMTAGEEATLTGYLDGGGGLYLSSQDYLDYLLPGGSTLSQDYLHVGSWSTDVGCAVATGDPGDTIGDGLVLPLDYATVGYDDWSDELYGGDRVFSNPGGNRCAVAYHSGDSGTFAAIFTAFPFEAVSEAAPDPNNRATLMGRIVEWLLSPIATEVADGPGGLAEPTAFWLGQNRPNPFSGNTLISYAVGPERANVSISIYNVQGQLVRRLADGEHAPGRYVVEWDGCDQRGRPTGTGIYLLAMRPGGTGGDEKLLLKKMARVR</sequence>
<feature type="domain" description="FlgD/Vpr Ig-like" evidence="2">
    <location>
        <begin position="636"/>
        <end position="686"/>
    </location>
</feature>